<keyword evidence="15" id="KW-1185">Reference proteome</keyword>
<dbReference type="InterPro" id="IPR000390">
    <property type="entry name" value="Small_drug/metabolite_transptr"/>
</dbReference>
<dbReference type="Gene3D" id="1.10.3730.20">
    <property type="match status" value="1"/>
</dbReference>
<dbReference type="RefSeq" id="WP_144990775.1">
    <property type="nucleotide sequence ID" value="NZ_VNJK01000001.1"/>
</dbReference>
<dbReference type="GO" id="GO:0009103">
    <property type="term" value="P:lipopolysaccharide biosynthetic process"/>
    <property type="evidence" value="ECO:0007669"/>
    <property type="project" value="UniProtKB-KW"/>
</dbReference>
<keyword evidence="9 12" id="KW-1133">Transmembrane helix</keyword>
<keyword evidence="3" id="KW-1003">Cell membrane</keyword>
<dbReference type="SUPFAM" id="SSF103481">
    <property type="entry name" value="Multidrug resistance efflux transporter EmrE"/>
    <property type="match status" value="1"/>
</dbReference>
<protein>
    <submittedName>
        <fullName evidence="14">EamA family transporter</fullName>
    </submittedName>
</protein>
<evidence type="ECO:0000313" key="14">
    <source>
        <dbReference type="EMBL" id="TVX93870.1"/>
    </source>
</evidence>
<name>A0A559J1W0_9BACL</name>
<dbReference type="PANTHER" id="PTHR30561">
    <property type="entry name" value="SMR FAMILY PROTON-DEPENDENT DRUG EFFLUX TRANSPORTER SUGE"/>
    <property type="match status" value="1"/>
</dbReference>
<dbReference type="InterPro" id="IPR000620">
    <property type="entry name" value="EamA_dom"/>
</dbReference>
<dbReference type="Pfam" id="PF00892">
    <property type="entry name" value="EamA"/>
    <property type="match status" value="1"/>
</dbReference>
<feature type="transmembrane region" description="Helical" evidence="12">
    <location>
        <begin position="67"/>
        <end position="87"/>
    </location>
</feature>
<keyword evidence="11 12" id="KW-0472">Membrane</keyword>
<evidence type="ECO:0000256" key="7">
    <source>
        <dbReference type="ARBA" id="ARBA00022692"/>
    </source>
</evidence>
<accession>A0A559J1W0</accession>
<feature type="domain" description="EamA" evidence="13">
    <location>
        <begin position="5"/>
        <end position="109"/>
    </location>
</feature>
<comment type="similarity">
    <text evidence="2">Belongs to the EamA transporter family.</text>
</comment>
<keyword evidence="6" id="KW-0441">Lipid A biosynthesis</keyword>
<dbReference type="InterPro" id="IPR037185">
    <property type="entry name" value="EmrE-like"/>
</dbReference>
<reference evidence="14 15" key="1">
    <citation type="submission" date="2019-07" db="EMBL/GenBank/DDBJ databases">
        <authorList>
            <person name="Kim J."/>
        </authorList>
    </citation>
    <scope>NUCLEOTIDE SEQUENCE [LARGE SCALE GENOMIC DNA]</scope>
    <source>
        <strain evidence="14 15">N4</strain>
    </source>
</reference>
<dbReference type="EMBL" id="VNJK01000001">
    <property type="protein sequence ID" value="TVX93870.1"/>
    <property type="molecule type" value="Genomic_DNA"/>
</dbReference>
<dbReference type="PANTHER" id="PTHR30561:SF9">
    <property type="entry name" value="4-AMINO-4-DEOXY-L-ARABINOSE-PHOSPHOUNDECAPRENOL FLIPPASE SUBUNIT ARNF-RELATED"/>
    <property type="match status" value="1"/>
</dbReference>
<organism evidence="14 15">
    <name type="scientific">Paenibacillus agilis</name>
    <dbReference type="NCBI Taxonomy" id="3020863"/>
    <lineage>
        <taxon>Bacteria</taxon>
        <taxon>Bacillati</taxon>
        <taxon>Bacillota</taxon>
        <taxon>Bacilli</taxon>
        <taxon>Bacillales</taxon>
        <taxon>Paenibacillaceae</taxon>
        <taxon>Paenibacillus</taxon>
    </lineage>
</organism>
<gene>
    <name evidence="14" type="ORF">FPZ44_12885</name>
</gene>
<evidence type="ECO:0000256" key="11">
    <source>
        <dbReference type="ARBA" id="ARBA00023136"/>
    </source>
</evidence>
<proteinExistence type="inferred from homology"/>
<keyword evidence="4" id="KW-0444">Lipid biosynthesis</keyword>
<evidence type="ECO:0000256" key="6">
    <source>
        <dbReference type="ARBA" id="ARBA00022556"/>
    </source>
</evidence>
<dbReference type="GO" id="GO:0005886">
    <property type="term" value="C:plasma membrane"/>
    <property type="evidence" value="ECO:0007669"/>
    <property type="project" value="UniProtKB-SubCell"/>
</dbReference>
<feature type="transmembrane region" description="Helical" evidence="12">
    <location>
        <begin position="37"/>
        <end position="60"/>
    </location>
</feature>
<evidence type="ECO:0000256" key="9">
    <source>
        <dbReference type="ARBA" id="ARBA00022989"/>
    </source>
</evidence>
<feature type="transmembrane region" description="Helical" evidence="12">
    <location>
        <begin position="93"/>
        <end position="110"/>
    </location>
</feature>
<dbReference type="OrthoDB" id="513492at2"/>
<evidence type="ECO:0000256" key="4">
    <source>
        <dbReference type="ARBA" id="ARBA00022516"/>
    </source>
</evidence>
<keyword evidence="10" id="KW-0443">Lipid metabolism</keyword>
<feature type="transmembrane region" description="Helical" evidence="12">
    <location>
        <begin position="7"/>
        <end position="25"/>
    </location>
</feature>
<keyword evidence="5" id="KW-0997">Cell inner membrane</keyword>
<comment type="caution">
    <text evidence="14">The sequence shown here is derived from an EMBL/GenBank/DDBJ whole genome shotgun (WGS) entry which is preliminary data.</text>
</comment>
<evidence type="ECO:0000256" key="3">
    <source>
        <dbReference type="ARBA" id="ARBA00022475"/>
    </source>
</evidence>
<evidence type="ECO:0000256" key="8">
    <source>
        <dbReference type="ARBA" id="ARBA00022985"/>
    </source>
</evidence>
<evidence type="ECO:0000259" key="13">
    <source>
        <dbReference type="Pfam" id="PF00892"/>
    </source>
</evidence>
<evidence type="ECO:0000256" key="5">
    <source>
        <dbReference type="ARBA" id="ARBA00022519"/>
    </source>
</evidence>
<dbReference type="GO" id="GO:0022857">
    <property type="term" value="F:transmembrane transporter activity"/>
    <property type="evidence" value="ECO:0007669"/>
    <property type="project" value="InterPro"/>
</dbReference>
<keyword evidence="7 12" id="KW-0812">Transmembrane</keyword>
<dbReference type="Proteomes" id="UP000318102">
    <property type="component" value="Unassembled WGS sequence"/>
</dbReference>
<keyword evidence="8" id="KW-0448">Lipopolysaccharide biosynthesis</keyword>
<comment type="subcellular location">
    <subcellularLocation>
        <location evidence="1">Cell membrane</location>
        <topology evidence="1">Multi-pass membrane protein</topology>
    </subcellularLocation>
</comment>
<evidence type="ECO:0000256" key="2">
    <source>
        <dbReference type="ARBA" id="ARBA00007362"/>
    </source>
</evidence>
<evidence type="ECO:0000313" key="15">
    <source>
        <dbReference type="Proteomes" id="UP000318102"/>
    </source>
</evidence>
<evidence type="ECO:0000256" key="10">
    <source>
        <dbReference type="ARBA" id="ARBA00023098"/>
    </source>
</evidence>
<evidence type="ECO:0000256" key="1">
    <source>
        <dbReference type="ARBA" id="ARBA00004651"/>
    </source>
</evidence>
<sequence>MINYIILFANIILLVTGQILFKLGIEKAGGLVWNKIITSWYVIGGLSLYGIATILWFVVLSRLPLSVAYPLQSISYILGIAAAFFIFSEPVSPTKWVGALVILIGVYLIAK</sequence>
<dbReference type="AlphaFoldDB" id="A0A559J1W0"/>
<evidence type="ECO:0000256" key="12">
    <source>
        <dbReference type="SAM" id="Phobius"/>
    </source>
</evidence>